<name>A0ABY5YCG5_9DEIO</name>
<dbReference type="EMBL" id="CP104213">
    <property type="protein sequence ID" value="UWX62745.1"/>
    <property type="molecule type" value="Genomic_DNA"/>
</dbReference>
<gene>
    <name evidence="1" type="ORF">N0D28_08160</name>
</gene>
<evidence type="ECO:0000313" key="1">
    <source>
        <dbReference type="EMBL" id="UWX62745.1"/>
    </source>
</evidence>
<dbReference type="Proteomes" id="UP001060261">
    <property type="component" value="Chromosome"/>
</dbReference>
<protein>
    <submittedName>
        <fullName evidence="1">Uncharacterized protein</fullName>
    </submittedName>
</protein>
<keyword evidence="2" id="KW-1185">Reference proteome</keyword>
<sequence>MITLIQAHPLSEASRAADAAYAGYFMAVREGVWLWRTGAAQEAKDACRAEKEAAYSKWRQLISEIGSGA</sequence>
<dbReference type="RefSeq" id="WP_260559040.1">
    <property type="nucleotide sequence ID" value="NZ_BAABEC010000059.1"/>
</dbReference>
<proteinExistence type="predicted"/>
<accession>A0ABY5YCG5</accession>
<reference evidence="1" key="1">
    <citation type="submission" date="2022-09" db="EMBL/GenBank/DDBJ databases">
        <title>genome sequence of Deinococcus rubellus.</title>
        <authorList>
            <person name="Srinivasan S."/>
        </authorList>
    </citation>
    <scope>NUCLEOTIDE SEQUENCE</scope>
    <source>
        <strain evidence="1">Ant6</strain>
    </source>
</reference>
<evidence type="ECO:0000313" key="2">
    <source>
        <dbReference type="Proteomes" id="UP001060261"/>
    </source>
</evidence>
<organism evidence="1 2">
    <name type="scientific">Deinococcus rubellus</name>
    <dbReference type="NCBI Taxonomy" id="1889240"/>
    <lineage>
        <taxon>Bacteria</taxon>
        <taxon>Thermotogati</taxon>
        <taxon>Deinococcota</taxon>
        <taxon>Deinococci</taxon>
        <taxon>Deinococcales</taxon>
        <taxon>Deinococcaceae</taxon>
        <taxon>Deinococcus</taxon>
    </lineage>
</organism>